<evidence type="ECO:0000313" key="1">
    <source>
        <dbReference type="EMBL" id="OWT53380.1"/>
    </source>
</evidence>
<accession>A0A225LZJ8</accession>
<comment type="caution">
    <text evidence="1">The sequence shown here is derived from an EMBL/GenBank/DDBJ whole genome shotgun (WGS) entry which is preliminary data.</text>
</comment>
<keyword evidence="2" id="KW-1185">Reference proteome</keyword>
<dbReference type="AlphaFoldDB" id="A0A225LZJ8"/>
<sequence length="61" mass="7188">MLISTVRFYERILLGLHTPDPDTQEYANSCLSYLTSFLRLRHIELPDHIQRALSHLPEIPR</sequence>
<proteinExistence type="predicted"/>
<organism evidence="1 2">
    <name type="scientific">Candidimonas nitroreducens</name>
    <dbReference type="NCBI Taxonomy" id="683354"/>
    <lineage>
        <taxon>Bacteria</taxon>
        <taxon>Pseudomonadati</taxon>
        <taxon>Pseudomonadota</taxon>
        <taxon>Betaproteobacteria</taxon>
        <taxon>Burkholderiales</taxon>
        <taxon>Alcaligenaceae</taxon>
        <taxon>Candidimonas</taxon>
    </lineage>
</organism>
<evidence type="ECO:0000313" key="2">
    <source>
        <dbReference type="Proteomes" id="UP000214603"/>
    </source>
</evidence>
<dbReference type="Proteomes" id="UP000214603">
    <property type="component" value="Unassembled WGS sequence"/>
</dbReference>
<reference evidence="2" key="1">
    <citation type="submission" date="2017-06" db="EMBL/GenBank/DDBJ databases">
        <title>Herbaspirillum phytohormonus sp. nov., isolated from the root nodule of Robinia pseudoacacia in lead-zinc mine.</title>
        <authorList>
            <person name="Fan M."/>
            <person name="Lin Y."/>
        </authorList>
    </citation>
    <scope>NUCLEOTIDE SEQUENCE [LARGE SCALE GENOMIC DNA]</scope>
    <source>
        <strain evidence="2">SC-089</strain>
    </source>
</reference>
<name>A0A225LZJ8_9BURK</name>
<evidence type="ECO:0008006" key="3">
    <source>
        <dbReference type="Google" id="ProtNLM"/>
    </source>
</evidence>
<gene>
    <name evidence="1" type="ORF">CEY11_24820</name>
</gene>
<dbReference type="EMBL" id="NJIH01000023">
    <property type="protein sequence ID" value="OWT53380.1"/>
    <property type="molecule type" value="Genomic_DNA"/>
</dbReference>
<protein>
    <recommendedName>
        <fullName evidence="3">Integrase SAM-like N-terminal domain-containing protein</fullName>
    </recommendedName>
</protein>